<name>A0AAD3HQ91_9CHLO</name>
<evidence type="ECO:0000256" key="1">
    <source>
        <dbReference type="SAM" id="MobiDB-lite"/>
    </source>
</evidence>
<dbReference type="GO" id="GO:0016226">
    <property type="term" value="P:iron-sulfur cluster assembly"/>
    <property type="evidence" value="ECO:0007669"/>
    <property type="project" value="TreeGrafter"/>
</dbReference>
<dbReference type="PANTHER" id="PTHR46230:SF3">
    <property type="entry name" value="SUFE-LIKE PROTEIN 1, CHLOROPLASTIC_MITOCHONDRIAL"/>
    <property type="match status" value="1"/>
</dbReference>
<protein>
    <recommendedName>
        <fullName evidence="2">Fe-S metabolism associated domain-containing protein</fullName>
    </recommendedName>
</protein>
<sequence>MIMHRQIRLGAMKSGGLACLRRSPALVAPTQQNRRSRGLCTCRAQKTSDLPSSLQKIVVAFQMVPDPMARYKQLLFYATKLAPLPAADHLPSNKVEGCVSQVWVVPELRADGRIYWRADSDSQLTKGLAALLVTGLSGCTPAEILAVQPAFIEALGLRQSLTPSRNNGFLNMFRLMQRKTLELLAASASSSSSAAAAAGSAEAPGAAEEAAAATTAANGNGASGNGSSNGSSSADSPAAAPESTTTAAAEAPATESSGSAHTSSAAADATPSRTPIQDGMRRKIEAALRPVALEFANDSAQHAGHAGAMVARPGKAGASGETHFRVRVVSEAFEGLSQVKRQRLIFQLLEQEFADGLHALSLVTQTPAEAEKAASLR</sequence>
<dbReference type="InterPro" id="IPR002634">
    <property type="entry name" value="BolA"/>
</dbReference>
<feature type="domain" description="Fe-S metabolism associated" evidence="2">
    <location>
        <begin position="60"/>
        <end position="178"/>
    </location>
</feature>
<keyword evidence="4" id="KW-1185">Reference proteome</keyword>
<feature type="region of interest" description="Disordered" evidence="1">
    <location>
        <begin position="209"/>
        <end position="279"/>
    </location>
</feature>
<accession>A0AAD3HQ91</accession>
<organism evidence="3 4">
    <name type="scientific">Astrephomene gubernaculifera</name>
    <dbReference type="NCBI Taxonomy" id="47775"/>
    <lineage>
        <taxon>Eukaryota</taxon>
        <taxon>Viridiplantae</taxon>
        <taxon>Chlorophyta</taxon>
        <taxon>core chlorophytes</taxon>
        <taxon>Chlorophyceae</taxon>
        <taxon>CS clade</taxon>
        <taxon>Chlamydomonadales</taxon>
        <taxon>Astrephomenaceae</taxon>
        <taxon>Astrephomene</taxon>
    </lineage>
</organism>
<evidence type="ECO:0000313" key="3">
    <source>
        <dbReference type="EMBL" id="GFR48951.1"/>
    </source>
</evidence>
<dbReference type="Gene3D" id="3.30.300.90">
    <property type="entry name" value="BolA-like"/>
    <property type="match status" value="1"/>
</dbReference>
<gene>
    <name evidence="3" type="ORF">Agub_g10965</name>
</gene>
<dbReference type="Pfam" id="PF02657">
    <property type="entry name" value="SufE"/>
    <property type="match status" value="1"/>
</dbReference>
<comment type="caution">
    <text evidence="3">The sequence shown here is derived from an EMBL/GenBank/DDBJ whole genome shotgun (WGS) entry which is preliminary data.</text>
</comment>
<dbReference type="EMBL" id="BMAR01000027">
    <property type="protein sequence ID" value="GFR48951.1"/>
    <property type="molecule type" value="Genomic_DNA"/>
</dbReference>
<evidence type="ECO:0000313" key="4">
    <source>
        <dbReference type="Proteomes" id="UP001054857"/>
    </source>
</evidence>
<dbReference type="Pfam" id="PF01722">
    <property type="entry name" value="BolA"/>
    <property type="match status" value="1"/>
</dbReference>
<dbReference type="SUPFAM" id="SSF82649">
    <property type="entry name" value="SufE/NifU"/>
    <property type="match status" value="1"/>
</dbReference>
<dbReference type="InterPro" id="IPR003808">
    <property type="entry name" value="Fe-S_metab-assoc_dom"/>
</dbReference>
<dbReference type="Proteomes" id="UP001054857">
    <property type="component" value="Unassembled WGS sequence"/>
</dbReference>
<dbReference type="AlphaFoldDB" id="A0AAD3HQ91"/>
<evidence type="ECO:0000259" key="2">
    <source>
        <dbReference type="Pfam" id="PF02657"/>
    </source>
</evidence>
<reference evidence="3 4" key="1">
    <citation type="journal article" date="2021" name="Sci. Rep.">
        <title>Genome sequencing of the multicellular alga Astrephomene provides insights into convergent evolution of germ-soma differentiation.</title>
        <authorList>
            <person name="Yamashita S."/>
            <person name="Yamamoto K."/>
            <person name="Matsuzaki R."/>
            <person name="Suzuki S."/>
            <person name="Yamaguchi H."/>
            <person name="Hirooka S."/>
            <person name="Minakuchi Y."/>
            <person name="Miyagishima S."/>
            <person name="Kawachi M."/>
            <person name="Toyoda A."/>
            <person name="Nozaki H."/>
        </authorList>
    </citation>
    <scope>NUCLEOTIDE SEQUENCE [LARGE SCALE GENOMIC DNA]</scope>
    <source>
        <strain evidence="3 4">NIES-4017</strain>
    </source>
</reference>
<dbReference type="PANTHER" id="PTHR46230">
    <property type="match status" value="1"/>
</dbReference>
<dbReference type="Gene3D" id="3.90.1010.10">
    <property type="match status" value="1"/>
</dbReference>
<dbReference type="SUPFAM" id="SSF82657">
    <property type="entry name" value="BolA-like"/>
    <property type="match status" value="1"/>
</dbReference>
<feature type="compositionally biased region" description="Low complexity" evidence="1">
    <location>
        <begin position="209"/>
        <end position="274"/>
    </location>
</feature>
<proteinExistence type="predicted"/>
<dbReference type="InterPro" id="IPR036065">
    <property type="entry name" value="BolA-like_sf"/>
</dbReference>